<dbReference type="InterPro" id="IPR016135">
    <property type="entry name" value="UBQ-conjugating_enzyme/RWD"/>
</dbReference>
<feature type="domain" description="FANCL C-terminal" evidence="2">
    <location>
        <begin position="316"/>
        <end position="373"/>
    </location>
</feature>
<feature type="domain" description="Fanconi anemia complex subunit FancL WD-repeat containing" evidence="1">
    <location>
        <begin position="33"/>
        <end position="93"/>
    </location>
</feature>
<dbReference type="EMBL" id="JASPKZ010008896">
    <property type="protein sequence ID" value="KAJ9578259.1"/>
    <property type="molecule type" value="Genomic_DNA"/>
</dbReference>
<dbReference type="Pfam" id="PF09765">
    <property type="entry name" value="FANCL_d1"/>
    <property type="match status" value="1"/>
</dbReference>
<dbReference type="Pfam" id="PF18891">
    <property type="entry name" value="FANCL_d3"/>
    <property type="match status" value="1"/>
</dbReference>
<evidence type="ECO:0000259" key="3">
    <source>
        <dbReference type="Pfam" id="PF18890"/>
    </source>
</evidence>
<dbReference type="CDD" id="cd23832">
    <property type="entry name" value="DRWD-C_FANCL"/>
    <property type="match status" value="1"/>
</dbReference>
<dbReference type="GO" id="GO:0036297">
    <property type="term" value="P:interstrand cross-link repair"/>
    <property type="evidence" value="ECO:0007669"/>
    <property type="project" value="InterPro"/>
</dbReference>
<dbReference type="GO" id="GO:0006513">
    <property type="term" value="P:protein monoubiquitination"/>
    <property type="evidence" value="ECO:0007669"/>
    <property type="project" value="TreeGrafter"/>
</dbReference>
<dbReference type="Pfam" id="PF11793">
    <property type="entry name" value="FANCL_C"/>
    <property type="match status" value="1"/>
</dbReference>
<reference evidence="5" key="2">
    <citation type="submission" date="2023-05" db="EMBL/GenBank/DDBJ databases">
        <authorList>
            <person name="Fouks B."/>
        </authorList>
    </citation>
    <scope>NUCLEOTIDE SEQUENCE</scope>
    <source>
        <strain evidence="5">Stay&amp;Tobe</strain>
        <tissue evidence="5">Testes</tissue>
    </source>
</reference>
<dbReference type="PANTHER" id="PTHR13206:SF0">
    <property type="entry name" value="E3 UBIQUITIN-PROTEIN LIGASE FANCL"/>
    <property type="match status" value="1"/>
</dbReference>
<gene>
    <name evidence="5" type="ORF">L9F63_005529</name>
</gene>
<comment type="caution">
    <text evidence="5">The sequence shown here is derived from an EMBL/GenBank/DDBJ whole genome shotgun (WGS) entry which is preliminary data.</text>
</comment>
<dbReference type="InterPro" id="IPR026848">
    <property type="entry name" value="Fancl"/>
</dbReference>
<dbReference type="InterPro" id="IPR026850">
    <property type="entry name" value="FANCL_C"/>
</dbReference>
<dbReference type="CDD" id="cd16490">
    <property type="entry name" value="RING-CH-C4HC3_FANCL"/>
    <property type="match status" value="1"/>
</dbReference>
<dbReference type="CDD" id="cd23831">
    <property type="entry name" value="DRWD-N_FANCL"/>
    <property type="match status" value="1"/>
</dbReference>
<evidence type="ECO:0000313" key="6">
    <source>
        <dbReference type="Proteomes" id="UP001233999"/>
    </source>
</evidence>
<dbReference type="InterPro" id="IPR013083">
    <property type="entry name" value="Znf_RING/FYVE/PHD"/>
</dbReference>
<reference evidence="5" key="1">
    <citation type="journal article" date="2023" name="IScience">
        <title>Live-bearing cockroach genome reveals convergent evolutionary mechanisms linked to viviparity in insects and beyond.</title>
        <authorList>
            <person name="Fouks B."/>
            <person name="Harrison M.C."/>
            <person name="Mikhailova A.A."/>
            <person name="Marchal E."/>
            <person name="English S."/>
            <person name="Carruthers M."/>
            <person name="Jennings E.C."/>
            <person name="Chiamaka E.L."/>
            <person name="Frigard R.A."/>
            <person name="Pippel M."/>
            <person name="Attardo G.M."/>
            <person name="Benoit J.B."/>
            <person name="Bornberg-Bauer E."/>
            <person name="Tobe S.S."/>
        </authorList>
    </citation>
    <scope>NUCLEOTIDE SEQUENCE</scope>
    <source>
        <strain evidence="5">Stay&amp;Tobe</strain>
    </source>
</reference>
<sequence length="376" mass="42698">MSLRNCAVINYIHLYQQNWCHHVYHTSRFSIPKNEEFQICLHVPDYPLLSRLSLQCSWELSVILQGHEQDLLEWTRSCSTLVAYLECLQNLIMKCLESATAKSLLHSGERLTVESYKHIISELETLSQENIVYVSNVMNEVKLQAIDSAARCHYLTLLLGMSYPSTPPVIQVDLPEQVAIGLKKSSSIAGIYKSFVQHVTALQKFWKSMDEIDSKCWILDPDNPTRKDSHRRIMIGNNVSVQITVDPLNASERPDIKFLGSERAIMPFQESLAENFEKWNGEKDFVQNLKFVLGLSEFPAAPMESGNSQDLVQKGDCCICFAARLNGELPSRACNNEKCGMMYHEACLFEWLQTLPSSSKSFNYIHGDCPNCGMVT</sequence>
<dbReference type="CDD" id="cd23786">
    <property type="entry name" value="ELF_FANCL"/>
    <property type="match status" value="1"/>
</dbReference>
<dbReference type="InterPro" id="IPR019162">
    <property type="entry name" value="FancL_WD-rpt_cont_dom"/>
</dbReference>
<dbReference type="Gene3D" id="3.30.40.10">
    <property type="entry name" value="Zinc/RING finger domain, C3HC4 (zinc finger)"/>
    <property type="match status" value="1"/>
</dbReference>
<name>A0AAD7ZCZ2_DIPPU</name>
<evidence type="ECO:0000259" key="2">
    <source>
        <dbReference type="Pfam" id="PF11793"/>
    </source>
</evidence>
<evidence type="ECO:0000259" key="4">
    <source>
        <dbReference type="Pfam" id="PF18891"/>
    </source>
</evidence>
<keyword evidence="6" id="KW-1185">Reference proteome</keyword>
<evidence type="ECO:0008006" key="7">
    <source>
        <dbReference type="Google" id="ProtNLM"/>
    </source>
</evidence>
<feature type="domain" description="FANCL UBC-like" evidence="3">
    <location>
        <begin position="114"/>
        <end position="199"/>
    </location>
</feature>
<dbReference type="InterPro" id="IPR043003">
    <property type="entry name" value="FANCL_d3_sf"/>
</dbReference>
<protein>
    <recommendedName>
        <fullName evidence="7">E3 ubiquitin-protein ligase FANCL</fullName>
    </recommendedName>
</protein>
<dbReference type="InterPro" id="IPR043898">
    <property type="entry name" value="FANCL_d2"/>
</dbReference>
<dbReference type="AlphaFoldDB" id="A0AAD7ZCZ2"/>
<dbReference type="GO" id="GO:0061630">
    <property type="term" value="F:ubiquitin protein ligase activity"/>
    <property type="evidence" value="ECO:0007669"/>
    <property type="project" value="TreeGrafter"/>
</dbReference>
<feature type="non-terminal residue" evidence="5">
    <location>
        <position position="1"/>
    </location>
</feature>
<dbReference type="InterPro" id="IPR044037">
    <property type="entry name" value="FANCL_d3"/>
</dbReference>
<dbReference type="GO" id="GO:0043240">
    <property type="term" value="C:Fanconi anaemia nuclear complex"/>
    <property type="evidence" value="ECO:0007669"/>
    <property type="project" value="InterPro"/>
</dbReference>
<feature type="domain" description="FANCL UBC-like" evidence="4">
    <location>
        <begin position="204"/>
        <end position="300"/>
    </location>
</feature>
<dbReference type="SMART" id="SM01197">
    <property type="entry name" value="FANCL_C"/>
    <property type="match status" value="1"/>
</dbReference>
<proteinExistence type="predicted"/>
<accession>A0AAD7ZCZ2</accession>
<evidence type="ECO:0000259" key="1">
    <source>
        <dbReference type="Pfam" id="PF09765"/>
    </source>
</evidence>
<dbReference type="Proteomes" id="UP001233999">
    <property type="component" value="Unassembled WGS sequence"/>
</dbReference>
<dbReference type="Gene3D" id="3.10.110.10">
    <property type="entry name" value="Ubiquitin Conjugating Enzyme"/>
    <property type="match status" value="1"/>
</dbReference>
<dbReference type="PANTHER" id="PTHR13206">
    <property type="entry name" value="UBIQUITIN LIGASE PROTEIN PHF9 FANCONI ANEMIA GROUP L PROTEIN"/>
    <property type="match status" value="1"/>
</dbReference>
<dbReference type="SUPFAM" id="SSF57850">
    <property type="entry name" value="RING/U-box"/>
    <property type="match status" value="1"/>
</dbReference>
<dbReference type="Gene3D" id="3.10.110.20">
    <property type="entry name" value="RWD domain-like"/>
    <property type="match status" value="1"/>
</dbReference>
<dbReference type="Pfam" id="PF18890">
    <property type="entry name" value="FANCL_d2"/>
    <property type="match status" value="1"/>
</dbReference>
<organism evidence="5 6">
    <name type="scientific">Diploptera punctata</name>
    <name type="common">Pacific beetle cockroach</name>
    <dbReference type="NCBI Taxonomy" id="6984"/>
    <lineage>
        <taxon>Eukaryota</taxon>
        <taxon>Metazoa</taxon>
        <taxon>Ecdysozoa</taxon>
        <taxon>Arthropoda</taxon>
        <taxon>Hexapoda</taxon>
        <taxon>Insecta</taxon>
        <taxon>Pterygota</taxon>
        <taxon>Neoptera</taxon>
        <taxon>Polyneoptera</taxon>
        <taxon>Dictyoptera</taxon>
        <taxon>Blattodea</taxon>
        <taxon>Blaberoidea</taxon>
        <taxon>Blaberidae</taxon>
        <taxon>Diplopterinae</taxon>
        <taxon>Diploptera</taxon>
    </lineage>
</organism>
<evidence type="ECO:0000313" key="5">
    <source>
        <dbReference type="EMBL" id="KAJ9578259.1"/>
    </source>
</evidence>